<keyword evidence="5 7" id="KW-1133">Transmembrane helix</keyword>
<evidence type="ECO:0000256" key="4">
    <source>
        <dbReference type="ARBA" id="ARBA00022692"/>
    </source>
</evidence>
<dbReference type="Proteomes" id="UP000756710">
    <property type="component" value="Unassembled WGS sequence"/>
</dbReference>
<dbReference type="Gene3D" id="1.10.3720.10">
    <property type="entry name" value="MetI-like"/>
    <property type="match status" value="1"/>
</dbReference>
<dbReference type="HOGENOM" id="CLU_016047_1_1_11"/>
<feature type="transmembrane region" description="Helical" evidence="7">
    <location>
        <begin position="12"/>
        <end position="32"/>
    </location>
</feature>
<evidence type="ECO:0000313" key="10">
    <source>
        <dbReference type="EMBL" id="MBP2068485.1"/>
    </source>
</evidence>
<dbReference type="Pfam" id="PF00528">
    <property type="entry name" value="BPD_transp_1"/>
    <property type="match status" value="1"/>
</dbReference>
<sequence>MNFARLSRPAKIVSYTGLTGLALVIVAPLLWLTMSVFKNSSDIVTNPFSLPKDFSFTNITDAWNAGDFGQLYVNSVLITVVSVFGILVLEGMAAYAFARMEFRGRNLLFVIFVAGQFVPAQIIALPSFLQMSHLNLADTRLSLILQYLSWAPFAVLFLRASFLAIPKEIEEAALLDGASRLAVLWRIILPMTRSSFATVGTIYALWIWNDFLFPLVYLRSSQNFTVPLGLAHFQGLFTTFWGYLIGAIFIAVWPPMLIYLLLSRRIQSKLAMGGVKG</sequence>
<feature type="transmembrane region" description="Helical" evidence="7">
    <location>
        <begin position="183"/>
        <end position="208"/>
    </location>
</feature>
<evidence type="ECO:0000259" key="8">
    <source>
        <dbReference type="PROSITE" id="PS50928"/>
    </source>
</evidence>
<dbReference type="SUPFAM" id="SSF161098">
    <property type="entry name" value="MetI-like"/>
    <property type="match status" value="1"/>
</dbReference>
<dbReference type="CDD" id="cd06261">
    <property type="entry name" value="TM_PBP2"/>
    <property type="match status" value="1"/>
</dbReference>
<feature type="transmembrane region" description="Helical" evidence="7">
    <location>
        <begin position="240"/>
        <end position="262"/>
    </location>
</feature>
<keyword evidence="3" id="KW-1003">Cell membrane</keyword>
<name>A0A060ZHZ3_9ACTN</name>
<organism evidence="9">
    <name type="scientific">Streptomyces iranensis</name>
    <dbReference type="NCBI Taxonomy" id="576784"/>
    <lineage>
        <taxon>Bacteria</taxon>
        <taxon>Bacillati</taxon>
        <taxon>Actinomycetota</taxon>
        <taxon>Actinomycetes</taxon>
        <taxon>Kitasatosporales</taxon>
        <taxon>Streptomycetaceae</taxon>
        <taxon>Streptomyces</taxon>
        <taxon>Streptomyces violaceusniger group</taxon>
    </lineage>
</organism>
<proteinExistence type="inferred from homology"/>
<evidence type="ECO:0000256" key="7">
    <source>
        <dbReference type="RuleBase" id="RU363032"/>
    </source>
</evidence>
<evidence type="ECO:0000256" key="1">
    <source>
        <dbReference type="ARBA" id="ARBA00004651"/>
    </source>
</evidence>
<feature type="domain" description="ABC transmembrane type-1" evidence="8">
    <location>
        <begin position="72"/>
        <end position="262"/>
    </location>
</feature>
<reference evidence="10 11" key="2">
    <citation type="submission" date="2021-03" db="EMBL/GenBank/DDBJ databases">
        <title>Genomic Encyclopedia of Type Strains, Phase IV (KMG-IV): sequencing the most valuable type-strain genomes for metagenomic binning, comparative biology and taxonomic classification.</title>
        <authorList>
            <person name="Goeker M."/>
        </authorList>
    </citation>
    <scope>NUCLEOTIDE SEQUENCE [LARGE SCALE GENOMIC DNA]</scope>
    <source>
        <strain evidence="10 11">DSM 41954</strain>
    </source>
</reference>
<evidence type="ECO:0000256" key="3">
    <source>
        <dbReference type="ARBA" id="ARBA00022475"/>
    </source>
</evidence>
<dbReference type="GeneID" id="32473359"/>
<accession>A0A060ZHZ3</accession>
<dbReference type="InterPro" id="IPR035906">
    <property type="entry name" value="MetI-like_sf"/>
</dbReference>
<evidence type="ECO:0000313" key="9">
    <source>
        <dbReference type="EMBL" id="CDR01184.1"/>
    </source>
</evidence>
<dbReference type="PANTHER" id="PTHR43744:SF8">
    <property type="entry name" value="SN-GLYCEROL-3-PHOSPHATE TRANSPORT SYSTEM PERMEASE PROTEIN UGPE"/>
    <property type="match status" value="1"/>
</dbReference>
<dbReference type="PROSITE" id="PS50928">
    <property type="entry name" value="ABC_TM1"/>
    <property type="match status" value="1"/>
</dbReference>
<protein>
    <submittedName>
        <fullName evidence="10">ABC-type glycerol-3-phosphate transport system permease component</fullName>
    </submittedName>
    <submittedName>
        <fullName evidence="9">ABC-type transporter, integral membrane subunit</fullName>
    </submittedName>
</protein>
<keyword evidence="2 7" id="KW-0813">Transport</keyword>
<dbReference type="GO" id="GO:0055085">
    <property type="term" value="P:transmembrane transport"/>
    <property type="evidence" value="ECO:0007669"/>
    <property type="project" value="InterPro"/>
</dbReference>
<keyword evidence="6 7" id="KW-0472">Membrane</keyword>
<reference evidence="9" key="1">
    <citation type="submission" date="2014-05" db="EMBL/GenBank/DDBJ databases">
        <authorList>
            <person name="Horn Fabian"/>
        </authorList>
    </citation>
    <scope>NUCLEOTIDE SEQUENCE</scope>
</reference>
<evidence type="ECO:0000256" key="6">
    <source>
        <dbReference type="ARBA" id="ARBA00023136"/>
    </source>
</evidence>
<dbReference type="AlphaFoldDB" id="A0A060ZHZ3"/>
<evidence type="ECO:0000256" key="5">
    <source>
        <dbReference type="ARBA" id="ARBA00022989"/>
    </source>
</evidence>
<evidence type="ECO:0000313" key="11">
    <source>
        <dbReference type="Proteomes" id="UP000756710"/>
    </source>
</evidence>
<gene>
    <name evidence="10" type="ORF">J2Z30_009566</name>
    <name evidence="9" type="ORF">SIRAN173</name>
</gene>
<dbReference type="EMBL" id="JAGGLR010000043">
    <property type="protein sequence ID" value="MBP2068485.1"/>
    <property type="molecule type" value="Genomic_DNA"/>
</dbReference>
<feature type="transmembrane region" description="Helical" evidence="7">
    <location>
        <begin position="141"/>
        <end position="162"/>
    </location>
</feature>
<comment type="similarity">
    <text evidence="7">Belongs to the binding-protein-dependent transport system permease family.</text>
</comment>
<dbReference type="EMBL" id="LK022848">
    <property type="protein sequence ID" value="CDR01184.1"/>
    <property type="molecule type" value="Genomic_DNA"/>
</dbReference>
<dbReference type="PANTHER" id="PTHR43744">
    <property type="entry name" value="ABC TRANSPORTER PERMEASE PROTEIN MG189-RELATED-RELATED"/>
    <property type="match status" value="1"/>
</dbReference>
<feature type="transmembrane region" description="Helical" evidence="7">
    <location>
        <begin position="107"/>
        <end position="129"/>
    </location>
</feature>
<feature type="transmembrane region" description="Helical" evidence="7">
    <location>
        <begin position="71"/>
        <end position="95"/>
    </location>
</feature>
<dbReference type="InterPro" id="IPR000515">
    <property type="entry name" value="MetI-like"/>
</dbReference>
<dbReference type="GO" id="GO:0005886">
    <property type="term" value="C:plasma membrane"/>
    <property type="evidence" value="ECO:0007669"/>
    <property type="project" value="UniProtKB-SubCell"/>
</dbReference>
<keyword evidence="4 7" id="KW-0812">Transmembrane</keyword>
<evidence type="ECO:0000256" key="2">
    <source>
        <dbReference type="ARBA" id="ARBA00022448"/>
    </source>
</evidence>
<comment type="subcellular location">
    <subcellularLocation>
        <location evidence="1 7">Cell membrane</location>
        <topology evidence="1 7">Multi-pass membrane protein</topology>
    </subcellularLocation>
</comment>
<keyword evidence="11" id="KW-1185">Reference proteome</keyword>
<dbReference type="RefSeq" id="WP_044566433.1">
    <property type="nucleotide sequence ID" value="NZ_BAABDR010000070.1"/>
</dbReference>